<accession>A0A8J3J1E0</accession>
<dbReference type="InterPro" id="IPR014729">
    <property type="entry name" value="Rossmann-like_a/b/a_fold"/>
</dbReference>
<feature type="domain" description="UspA" evidence="2">
    <location>
        <begin position="8"/>
        <end position="144"/>
    </location>
</feature>
<dbReference type="SUPFAM" id="SSF52402">
    <property type="entry name" value="Adenine nucleotide alpha hydrolases-like"/>
    <property type="match status" value="1"/>
</dbReference>
<evidence type="ECO:0000313" key="3">
    <source>
        <dbReference type="EMBL" id="GID10285.1"/>
    </source>
</evidence>
<proteinExistence type="inferred from homology"/>
<evidence type="ECO:0000313" key="4">
    <source>
        <dbReference type="Proteomes" id="UP000612808"/>
    </source>
</evidence>
<evidence type="ECO:0000256" key="1">
    <source>
        <dbReference type="ARBA" id="ARBA00008791"/>
    </source>
</evidence>
<dbReference type="Proteomes" id="UP000612808">
    <property type="component" value="Unassembled WGS sequence"/>
</dbReference>
<comment type="similarity">
    <text evidence="1">Belongs to the universal stress protein A family.</text>
</comment>
<dbReference type="EMBL" id="BOMB01000007">
    <property type="protein sequence ID" value="GID10285.1"/>
    <property type="molecule type" value="Genomic_DNA"/>
</dbReference>
<dbReference type="CDD" id="cd00293">
    <property type="entry name" value="USP-like"/>
    <property type="match status" value="1"/>
</dbReference>
<dbReference type="AlphaFoldDB" id="A0A8J3J1E0"/>
<dbReference type="InterPro" id="IPR006015">
    <property type="entry name" value="Universal_stress_UspA"/>
</dbReference>
<dbReference type="RefSeq" id="WP_203655505.1">
    <property type="nucleotide sequence ID" value="NZ_BAAAZM010000033.1"/>
</dbReference>
<dbReference type="PRINTS" id="PR01438">
    <property type="entry name" value="UNVRSLSTRESS"/>
</dbReference>
<dbReference type="Pfam" id="PF00582">
    <property type="entry name" value="Usp"/>
    <property type="match status" value="1"/>
</dbReference>
<gene>
    <name evidence="3" type="ORF">Aru02nite_11740</name>
</gene>
<name>A0A8J3J1E0_9ACTN</name>
<dbReference type="InterPro" id="IPR006016">
    <property type="entry name" value="UspA"/>
</dbReference>
<dbReference type="PANTHER" id="PTHR46553">
    <property type="entry name" value="ADENINE NUCLEOTIDE ALPHA HYDROLASES-LIKE SUPERFAMILY PROTEIN"/>
    <property type="match status" value="1"/>
</dbReference>
<dbReference type="Gene3D" id="3.40.50.620">
    <property type="entry name" value="HUPs"/>
    <property type="match status" value="1"/>
</dbReference>
<protein>
    <submittedName>
        <fullName evidence="3">Universal stress protein</fullName>
    </submittedName>
</protein>
<comment type="caution">
    <text evidence="3">The sequence shown here is derived from an EMBL/GenBank/DDBJ whole genome shotgun (WGS) entry which is preliminary data.</text>
</comment>
<organism evidence="3 4">
    <name type="scientific">Actinocatenispora rupis</name>
    <dbReference type="NCBI Taxonomy" id="519421"/>
    <lineage>
        <taxon>Bacteria</taxon>
        <taxon>Bacillati</taxon>
        <taxon>Actinomycetota</taxon>
        <taxon>Actinomycetes</taxon>
        <taxon>Micromonosporales</taxon>
        <taxon>Micromonosporaceae</taxon>
        <taxon>Actinocatenispora</taxon>
    </lineage>
</organism>
<reference evidence="3" key="1">
    <citation type="submission" date="2021-01" db="EMBL/GenBank/DDBJ databases">
        <title>Whole genome shotgun sequence of Actinocatenispora rupis NBRC 107355.</title>
        <authorList>
            <person name="Komaki H."/>
            <person name="Tamura T."/>
        </authorList>
    </citation>
    <scope>NUCLEOTIDE SEQUENCE</scope>
    <source>
        <strain evidence="3">NBRC 107355</strain>
    </source>
</reference>
<sequence>MERTVPFVVVGIDGQEASTAALRWAIAEAWAHRARVVAVHAFTEPAVSDVTMVPPDALAHAEDAHRAAVQWRDEALAALPEYPEADVEVQVRLGPAGPALTEAACGALLLVVGSHGHHPLHRLVYGSVSHYCVGHAPCPVVAVPFQPRLPVDAPRPE</sequence>
<keyword evidence="4" id="KW-1185">Reference proteome</keyword>
<evidence type="ECO:0000259" key="2">
    <source>
        <dbReference type="Pfam" id="PF00582"/>
    </source>
</evidence>
<dbReference type="PANTHER" id="PTHR46553:SF3">
    <property type="entry name" value="ADENINE NUCLEOTIDE ALPHA HYDROLASES-LIKE SUPERFAMILY PROTEIN"/>
    <property type="match status" value="1"/>
</dbReference>